<sequence length="350" mass="37918">MVHSQSLLAALVAIAVTSFALAIPIQGAAGVFSTQENAASTPGVPRTNFIPPPAPINSVYRRSVIVGEEAEDIDIDSGEEPYWHYHHDDKIIPAHVKVLPEQLGSPHPVEEEVRLSLDISESPLRELSRRAGNSVGDKELSEAGELTYKDTKGFDHTIKLVGVQKLNPAGQQALKEFITSECIIAVGVVSFVLAIPVQGPPRSSYTQDNATPTALGILKSNIITTPVRAPNMGFNQPLDGLVVGKETEGIDLDVRNKVRLARHIDGSSVGMVLKRAGKKGKSAEGKELTEAKTMTYKDATGEHEISLVGLENLTTDDVVTLRKYITWLCKYNPGGVLLESNFADIYNYWS</sequence>
<feature type="signal peptide" evidence="1">
    <location>
        <begin position="1"/>
        <end position="22"/>
    </location>
</feature>
<reference evidence="2 3" key="2">
    <citation type="submission" date="2017-02" db="EMBL/GenBank/DDBJ databases">
        <title>A genome survey and senescence transcriptome analysis in Lentinula edodes.</title>
        <authorList>
            <person name="Sakamoto Y."/>
            <person name="Nakade K."/>
            <person name="Sato S."/>
            <person name="Yoshida Y."/>
            <person name="Miyazaki K."/>
            <person name="Natsume S."/>
            <person name="Konno N."/>
        </authorList>
    </citation>
    <scope>NUCLEOTIDE SEQUENCE [LARGE SCALE GENOMIC DNA]</scope>
    <source>
        <strain evidence="2 3">NBRC 111202</strain>
    </source>
</reference>
<dbReference type="AlphaFoldDB" id="A0A1Q3EIM0"/>
<reference evidence="2 3" key="1">
    <citation type="submission" date="2016-08" db="EMBL/GenBank/DDBJ databases">
        <authorList>
            <consortium name="Lentinula edodes genome sequencing consortium"/>
            <person name="Sakamoto Y."/>
            <person name="Nakade K."/>
            <person name="Sato S."/>
            <person name="Yoshida Y."/>
            <person name="Miyazaki K."/>
            <person name="Natsume S."/>
            <person name="Konno N."/>
        </authorList>
    </citation>
    <scope>NUCLEOTIDE SEQUENCE [LARGE SCALE GENOMIC DNA]</scope>
    <source>
        <strain evidence="2 3">NBRC 111202</strain>
    </source>
</reference>
<evidence type="ECO:0000256" key="1">
    <source>
        <dbReference type="SAM" id="SignalP"/>
    </source>
</evidence>
<keyword evidence="3" id="KW-1185">Reference proteome</keyword>
<dbReference type="Proteomes" id="UP000188533">
    <property type="component" value="Unassembled WGS sequence"/>
</dbReference>
<proteinExistence type="predicted"/>
<evidence type="ECO:0000313" key="3">
    <source>
        <dbReference type="Proteomes" id="UP000188533"/>
    </source>
</evidence>
<gene>
    <name evidence="2" type="ORF">LENED_009002</name>
</gene>
<dbReference type="EMBL" id="BDGU01000393">
    <property type="protein sequence ID" value="GAW07040.1"/>
    <property type="molecule type" value="Genomic_DNA"/>
</dbReference>
<keyword evidence="1" id="KW-0732">Signal</keyword>
<evidence type="ECO:0000313" key="2">
    <source>
        <dbReference type="EMBL" id="GAW07040.1"/>
    </source>
</evidence>
<name>A0A1Q3EIM0_LENED</name>
<feature type="chain" id="PRO_5012411033" evidence="1">
    <location>
        <begin position="23"/>
        <end position="350"/>
    </location>
</feature>
<accession>A0A1Q3EIM0</accession>
<comment type="caution">
    <text evidence="2">The sequence shown here is derived from an EMBL/GenBank/DDBJ whole genome shotgun (WGS) entry which is preliminary data.</text>
</comment>
<organism evidence="2 3">
    <name type="scientific">Lentinula edodes</name>
    <name type="common">Shiitake mushroom</name>
    <name type="synonym">Lentinus edodes</name>
    <dbReference type="NCBI Taxonomy" id="5353"/>
    <lineage>
        <taxon>Eukaryota</taxon>
        <taxon>Fungi</taxon>
        <taxon>Dikarya</taxon>
        <taxon>Basidiomycota</taxon>
        <taxon>Agaricomycotina</taxon>
        <taxon>Agaricomycetes</taxon>
        <taxon>Agaricomycetidae</taxon>
        <taxon>Agaricales</taxon>
        <taxon>Marasmiineae</taxon>
        <taxon>Omphalotaceae</taxon>
        <taxon>Lentinula</taxon>
    </lineage>
</organism>
<protein>
    <submittedName>
        <fullName evidence="2">Uncharacterized protein</fullName>
    </submittedName>
</protein>